<feature type="transmembrane region" description="Helical" evidence="8">
    <location>
        <begin position="377"/>
        <end position="398"/>
    </location>
</feature>
<dbReference type="RefSeq" id="WP_132016168.1">
    <property type="nucleotide sequence ID" value="NZ_SLUN01000032.1"/>
</dbReference>
<evidence type="ECO:0000256" key="8">
    <source>
        <dbReference type="SAM" id="Phobius"/>
    </source>
</evidence>
<gene>
    <name evidence="9" type="ORF">EDC14_103237</name>
</gene>
<keyword evidence="10" id="KW-1185">Reference proteome</keyword>
<evidence type="ECO:0000256" key="2">
    <source>
        <dbReference type="ARBA" id="ARBA00022475"/>
    </source>
</evidence>
<keyword evidence="7 8" id="KW-0472">Membrane</keyword>
<keyword evidence="5" id="KW-0573">Peptidoglycan synthesis</keyword>
<dbReference type="InterPro" id="IPR004268">
    <property type="entry name" value="MurJ"/>
</dbReference>
<evidence type="ECO:0000256" key="3">
    <source>
        <dbReference type="ARBA" id="ARBA00022692"/>
    </source>
</evidence>
<dbReference type="InterPro" id="IPR002797">
    <property type="entry name" value="Polysacc_synth"/>
</dbReference>
<keyword evidence="3 8" id="KW-0812">Transmembrane</keyword>
<feature type="transmembrane region" description="Helical" evidence="8">
    <location>
        <begin position="107"/>
        <end position="125"/>
    </location>
</feature>
<feature type="transmembrane region" description="Helical" evidence="8">
    <location>
        <begin position="242"/>
        <end position="266"/>
    </location>
</feature>
<keyword evidence="6 8" id="KW-1133">Transmembrane helix</keyword>
<name>A0A4R1R835_HYDET</name>
<proteinExistence type="predicted"/>
<reference evidence="9 10" key="1">
    <citation type="submission" date="2019-03" db="EMBL/GenBank/DDBJ databases">
        <title>Genomic Encyclopedia of Type Strains, Phase IV (KMG-IV): sequencing the most valuable type-strain genomes for metagenomic binning, comparative biology and taxonomic classification.</title>
        <authorList>
            <person name="Goeker M."/>
        </authorList>
    </citation>
    <scope>NUCLEOTIDE SEQUENCE [LARGE SCALE GENOMIC DNA]</scope>
    <source>
        <strain evidence="9 10">LX-B</strain>
    </source>
</reference>
<dbReference type="Proteomes" id="UP000295008">
    <property type="component" value="Unassembled WGS sequence"/>
</dbReference>
<keyword evidence="2" id="KW-1003">Cell membrane</keyword>
<evidence type="ECO:0000256" key="1">
    <source>
        <dbReference type="ARBA" id="ARBA00004651"/>
    </source>
</evidence>
<feature type="transmembrane region" description="Helical" evidence="8">
    <location>
        <begin position="137"/>
        <end position="160"/>
    </location>
</feature>
<accession>A0A4R1R835</accession>
<evidence type="ECO:0000313" key="9">
    <source>
        <dbReference type="EMBL" id="TCL61804.1"/>
    </source>
</evidence>
<dbReference type="Pfam" id="PF01943">
    <property type="entry name" value="Polysacc_synt"/>
    <property type="match status" value="1"/>
</dbReference>
<dbReference type="EMBL" id="SLUN01000032">
    <property type="protein sequence ID" value="TCL61804.1"/>
    <property type="molecule type" value="Genomic_DNA"/>
</dbReference>
<dbReference type="Pfam" id="PF03023">
    <property type="entry name" value="MurJ"/>
    <property type="match status" value="1"/>
</dbReference>
<organism evidence="9 10">
    <name type="scientific">Hydrogenispora ethanolica</name>
    <dbReference type="NCBI Taxonomy" id="1082276"/>
    <lineage>
        <taxon>Bacteria</taxon>
        <taxon>Bacillati</taxon>
        <taxon>Bacillota</taxon>
        <taxon>Hydrogenispora</taxon>
    </lineage>
</organism>
<dbReference type="OrthoDB" id="2370906at2"/>
<feature type="transmembrane region" description="Helical" evidence="8">
    <location>
        <begin position="323"/>
        <end position="343"/>
    </location>
</feature>
<evidence type="ECO:0000256" key="7">
    <source>
        <dbReference type="ARBA" id="ARBA00023136"/>
    </source>
</evidence>
<dbReference type="GO" id="GO:0009252">
    <property type="term" value="P:peptidoglycan biosynthetic process"/>
    <property type="evidence" value="ECO:0007669"/>
    <property type="project" value="UniProtKB-KW"/>
</dbReference>
<keyword evidence="4" id="KW-0133">Cell shape</keyword>
<dbReference type="PANTHER" id="PTHR30250">
    <property type="entry name" value="PST FAMILY PREDICTED COLANIC ACID TRANSPORTER"/>
    <property type="match status" value="1"/>
</dbReference>
<evidence type="ECO:0000313" key="10">
    <source>
        <dbReference type="Proteomes" id="UP000295008"/>
    </source>
</evidence>
<sequence length="438" mass="48903">MGIATDSVRTYLFRIATLTIGFIMGVLTARFLGPAGKGDFSLILLVSSLYTNVFGNLSGAITYQISRLHRPPQLVFTTANVYSWVVGVLTILGFWCFTSLFPESHLNLYWFVALNAPFVLALTNLSGTYLGLNRVVVVNWLGLTSGAILFVFMTLGFFGLKMGLRGTAICWVTAQILTVAGGLWVSRRIWWPFERRNVQPGLLREMLSFGWQLGLINLVTFLNYRVDMFLVAKFLGSRQLGFYSIAVSGAEMLWFTSSAIGTAIYARVGMVEHEAASRLTARAARHTLVINMVLGFLMWLGFEFLLPFVYGEIYRPSLVPFRILLPGVLAYGLAGIFSTFFANQLGKPKFSLLISSISMSVNIIVSLLLIPRLGMSGGAWATTLSYIISIMVLLGIFCRQTKLPLRELLMITQKDLDDYRLLVKNIIAYLKRKFYLEG</sequence>
<dbReference type="GO" id="GO:0008360">
    <property type="term" value="P:regulation of cell shape"/>
    <property type="evidence" value="ECO:0007669"/>
    <property type="project" value="UniProtKB-KW"/>
</dbReference>
<feature type="transmembrane region" description="Helical" evidence="8">
    <location>
        <begin position="12"/>
        <end position="33"/>
    </location>
</feature>
<feature type="transmembrane region" description="Helical" evidence="8">
    <location>
        <begin position="350"/>
        <end position="371"/>
    </location>
</feature>
<comment type="caution">
    <text evidence="9">The sequence shown here is derived from an EMBL/GenBank/DDBJ whole genome shotgun (WGS) entry which is preliminary data.</text>
</comment>
<feature type="transmembrane region" description="Helical" evidence="8">
    <location>
        <begin position="287"/>
        <end position="311"/>
    </location>
</feature>
<comment type="subcellular location">
    <subcellularLocation>
        <location evidence="1">Cell membrane</location>
        <topology evidence="1">Multi-pass membrane protein</topology>
    </subcellularLocation>
</comment>
<feature type="transmembrane region" description="Helical" evidence="8">
    <location>
        <begin position="206"/>
        <end position="222"/>
    </location>
</feature>
<dbReference type="InterPro" id="IPR050833">
    <property type="entry name" value="Poly_Biosynth_Transport"/>
</dbReference>
<evidence type="ECO:0000256" key="4">
    <source>
        <dbReference type="ARBA" id="ARBA00022960"/>
    </source>
</evidence>
<evidence type="ECO:0000256" key="6">
    <source>
        <dbReference type="ARBA" id="ARBA00022989"/>
    </source>
</evidence>
<feature type="transmembrane region" description="Helical" evidence="8">
    <location>
        <begin position="39"/>
        <end position="61"/>
    </location>
</feature>
<dbReference type="AlphaFoldDB" id="A0A4R1R835"/>
<dbReference type="GO" id="GO:0005886">
    <property type="term" value="C:plasma membrane"/>
    <property type="evidence" value="ECO:0007669"/>
    <property type="project" value="UniProtKB-SubCell"/>
</dbReference>
<evidence type="ECO:0000256" key="5">
    <source>
        <dbReference type="ARBA" id="ARBA00022984"/>
    </source>
</evidence>
<protein>
    <submittedName>
        <fullName evidence="9">O-antigen/teichoic acid export membrane protein</fullName>
    </submittedName>
</protein>
<feature type="transmembrane region" description="Helical" evidence="8">
    <location>
        <begin position="81"/>
        <end position="101"/>
    </location>
</feature>
<feature type="transmembrane region" description="Helical" evidence="8">
    <location>
        <begin position="166"/>
        <end position="185"/>
    </location>
</feature>
<dbReference type="PANTHER" id="PTHR30250:SF11">
    <property type="entry name" value="O-ANTIGEN TRANSPORTER-RELATED"/>
    <property type="match status" value="1"/>
</dbReference>